<dbReference type="EMBL" id="VDFN01000001">
    <property type="protein sequence ID" value="MQS44240.1"/>
    <property type="molecule type" value="Genomic_DNA"/>
</dbReference>
<dbReference type="RefSeq" id="WP_153494136.1">
    <property type="nucleotide sequence ID" value="NZ_VDFN01000001.1"/>
</dbReference>
<evidence type="ECO:0000313" key="3">
    <source>
        <dbReference type="Proteomes" id="UP000436655"/>
    </source>
</evidence>
<gene>
    <name evidence="2" type="ORF">FHL03_01930</name>
</gene>
<reference evidence="2 3" key="1">
    <citation type="journal article" date="2019" name="Syst. Appl. Microbiol.">
        <title>Polyphasic characterization of two novel Lactobacillus spp. isolated from blown salami packages: Description of Lactobacillus halodurans sp. nov. and Lactobacillus salsicarnum sp. nov.</title>
        <authorList>
            <person name="Schuster J.A."/>
            <person name="Klingl A."/>
            <person name="Vogel R.F."/>
            <person name="Ehrmann M.A."/>
        </authorList>
    </citation>
    <scope>NUCLEOTIDE SEQUENCE [LARGE SCALE GENOMIC DNA]</scope>
    <source>
        <strain evidence="2 3">TMW 1.2098</strain>
    </source>
</reference>
<name>A0ABW9P4S3_9LACO</name>
<protein>
    <submittedName>
        <fullName evidence="2">Tape measure protein</fullName>
    </submittedName>
</protein>
<dbReference type="Pfam" id="PF20155">
    <property type="entry name" value="TMP_3"/>
    <property type="match status" value="1"/>
</dbReference>
<dbReference type="Proteomes" id="UP000436655">
    <property type="component" value="Unassembled WGS sequence"/>
</dbReference>
<proteinExistence type="predicted"/>
<comment type="caution">
    <text evidence="2">The sequence shown here is derived from an EMBL/GenBank/DDBJ whole genome shotgun (WGS) entry which is preliminary data.</text>
</comment>
<feature type="domain" description="Tape measure protein N-terminal" evidence="1">
    <location>
        <begin position="166"/>
        <end position="356"/>
    </location>
</feature>
<evidence type="ECO:0000313" key="2">
    <source>
        <dbReference type="EMBL" id="MQS44240.1"/>
    </source>
</evidence>
<keyword evidence="3" id="KW-1185">Reference proteome</keyword>
<sequence>MSADGTIDIDVILHSNKLMSDVQEIKSILNGIGNNTGDKMDEKFEENSNKVVNKAKETHSKVKGELDKPVETKMKGDNSDFKEKANQTKRKAEELKKPLTVRIKANFQNFNEGVNHSINKMREIQDRTHKVKSAFGSTFGGAFLGTAASNSFHLITRAIAGTIGAGIKYNKQIQTMNATWNTLTGSASKGKEMVKMTTDMAAAASNSVEMVQDLNSKLYAVTDSADKTKVLTKSILTLQDAFGQSDAAVSNFTTQWSQMEANGKVSAQDMMSFVNVFPKIRTELLETMKAQTGNRNLTMKQMNDMMSAGKISSDVMDQVLTGMGQHFKGATKEFSSTTEGIFRTVKGRLPALFGSLTDPFMKLSNPIFASVSSWVSDPKTEGVFKQAGKKVSDGMNDVVSSFSIGKGKNFDSTANDLVLKFADKLRNGLEWLSEHAGSIQKIVKSIGSISLSLTEGYITVLGGLFKVMTGVKGDGVDAIANGLERIAKKKTALKIIGGTLATMWAIGKITTFVGSIQTVILTLKDLRKAMMETKAVEAMTSKFGGTKSTTNKSKASIPEVEGEADKVAGTFTERLTSKLGASSVVTRLKSLGTSMAGWLSLGMSAITVGFDISTIVNSKSSKAKVKATGGAIGTVLGTAIGAYLGGPGGAMIGSQLGDQIGKTAAPSVKKWFEGFQPIKVDAKKGTSKYYDQKVKKAKAQVEVQERAFGSGIGGGSEKALNKAKEDVKKYEKLAERVKKAKNKASEPAKPKKTTTKEAIQKVATTHVTKKDINNVKSMVPAIKNYQDALKGLKSFLKKNSPNKELTSITKNVKNSTKDWTKLAKPINTVGKAFKSLSSFTKSMNKKDAFSALNKDLPKLEKTLKKSKIVSNLKSIENGLKKSKVTSLLTKMSSSIKKDTSNWTKLAKPIKNIEKSMDSLMSFGKRMNKFDPFSKLNKDFNTLSKTLKKSNVGSLLSSQITLANNVTKKATFATSFLGATKTITGSLKKFKSTFKSSWTNVWKNAVSDEKSRISKISNTLDHELDQTKSVENKFTASFMKKWDNWLENMVGSFSRQFSRLPSMASKEMGKVISQINKGIGGVNSVIGAFGGKKLGLAKYAVGTSGTKGGLAVVGEQGYELAYDKKNGIYPVGVHGEEIRNLESDTSIMPHAMSTQFMSMVAGLPHHASGKGDAKGDMMSYLIEHLDDIKKNPMGILKKEFFGKAKFEGSPFNRRFGTSLSNGFLKSISAPFKKQLENLDFSMGGNYNPEMIMAAAAMMKVSPTAQFIKMLQGVIQSESGGRNIVQQIHDMNSGGNEARGILQFTPPTFGYYAMPGHRNIMSPFDQLLAFFNNSAWQSSIGATRIWGVNKVDWLHSGPQGHRRFANGGWANEPSIFGEVSGEPEVAINPNRDSADRLIMEAINKRMAKNPNGVLGKAINTLHNARNQAHEFTGRYIANRNASVARGEVGHNSLDLGNVTVNTMIDNGTIVSGTYPLIKALQAKEINIQSKKGGLH</sequence>
<organism evidence="2 3">
    <name type="scientific">Companilactobacillus mishanensis</name>
    <dbReference type="NCBI Taxonomy" id="2486008"/>
    <lineage>
        <taxon>Bacteria</taxon>
        <taxon>Bacillati</taxon>
        <taxon>Bacillota</taxon>
        <taxon>Bacilli</taxon>
        <taxon>Lactobacillales</taxon>
        <taxon>Lactobacillaceae</taxon>
        <taxon>Companilactobacillus</taxon>
    </lineage>
</organism>
<dbReference type="InterPro" id="IPR013491">
    <property type="entry name" value="Tape_meas_N"/>
</dbReference>
<evidence type="ECO:0000259" key="1">
    <source>
        <dbReference type="Pfam" id="PF20155"/>
    </source>
</evidence>
<dbReference type="NCBIfam" id="TIGR02675">
    <property type="entry name" value="tape_meas_nterm"/>
    <property type="match status" value="1"/>
</dbReference>
<accession>A0ABW9P4S3</accession>